<protein>
    <submittedName>
        <fullName evidence="3">(pine wood nematode) hypothetical protein</fullName>
    </submittedName>
</protein>
<keyword evidence="2" id="KW-0472">Membrane</keyword>
<dbReference type="EMBL" id="CAJFCV020000004">
    <property type="protein sequence ID" value="CAG9113079.1"/>
    <property type="molecule type" value="Genomic_DNA"/>
</dbReference>
<reference evidence="3" key="1">
    <citation type="submission" date="2020-09" db="EMBL/GenBank/DDBJ databases">
        <authorList>
            <person name="Kikuchi T."/>
        </authorList>
    </citation>
    <scope>NUCLEOTIDE SEQUENCE</scope>
    <source>
        <strain evidence="3">Ka4C1</strain>
    </source>
</reference>
<feature type="region of interest" description="Disordered" evidence="1">
    <location>
        <begin position="190"/>
        <end position="226"/>
    </location>
</feature>
<evidence type="ECO:0000256" key="2">
    <source>
        <dbReference type="SAM" id="Phobius"/>
    </source>
</evidence>
<dbReference type="EMBL" id="CAJFDI010000004">
    <property type="protein sequence ID" value="CAD5224319.1"/>
    <property type="molecule type" value="Genomic_DNA"/>
</dbReference>
<evidence type="ECO:0000256" key="1">
    <source>
        <dbReference type="SAM" id="MobiDB-lite"/>
    </source>
</evidence>
<dbReference type="Proteomes" id="UP000659654">
    <property type="component" value="Unassembled WGS sequence"/>
</dbReference>
<keyword evidence="2" id="KW-0812">Transmembrane</keyword>
<keyword evidence="4" id="KW-1185">Reference proteome</keyword>
<evidence type="ECO:0000313" key="4">
    <source>
        <dbReference type="Proteomes" id="UP000659654"/>
    </source>
</evidence>
<name>A0A811LAL7_BURXY</name>
<dbReference type="AlphaFoldDB" id="A0A811LAL7"/>
<proteinExistence type="predicted"/>
<comment type="caution">
    <text evidence="3">The sequence shown here is derived from an EMBL/GenBank/DDBJ whole genome shotgun (WGS) entry which is preliminary data.</text>
</comment>
<dbReference type="OrthoDB" id="5802886at2759"/>
<dbReference type="Proteomes" id="UP000582659">
    <property type="component" value="Unassembled WGS sequence"/>
</dbReference>
<accession>A0A811LAL7</accession>
<keyword evidence="2" id="KW-1133">Transmembrane helix</keyword>
<evidence type="ECO:0000313" key="3">
    <source>
        <dbReference type="EMBL" id="CAD5224319.1"/>
    </source>
</evidence>
<organism evidence="3 4">
    <name type="scientific">Bursaphelenchus xylophilus</name>
    <name type="common">Pinewood nematode worm</name>
    <name type="synonym">Aphelenchoides xylophilus</name>
    <dbReference type="NCBI Taxonomy" id="6326"/>
    <lineage>
        <taxon>Eukaryota</taxon>
        <taxon>Metazoa</taxon>
        <taxon>Ecdysozoa</taxon>
        <taxon>Nematoda</taxon>
        <taxon>Chromadorea</taxon>
        <taxon>Rhabditida</taxon>
        <taxon>Tylenchina</taxon>
        <taxon>Tylenchomorpha</taxon>
        <taxon>Aphelenchoidea</taxon>
        <taxon>Aphelenchoididae</taxon>
        <taxon>Bursaphelenchus</taxon>
    </lineage>
</organism>
<sequence>MWLRRRPSDLMGSIRSTGHCAQSDGGMAKVYGQECKRGSVLPSSQNADRWDTVFYTKYSNLYHLPSSRRKVNSGISLESPSSLRSAGRIKSPLSFRILVCLLAILQCVPVTSAVRCYCTDDHCIPAYGVCEGTVCLVGIRRPDQSVIRTCGDEPLGCQKGAGNWADVCACDRPFCNTFSYLRESIQNEIEVPPPEPKSAESEKTDALTQHAGSMTRGDRHDFGEDSAEDEDRVLFNRFDLPPGEYIDEDGHHHKSAISTRTSLLTMLLVIVPLSVGAATVMVVSFNYYCHLC</sequence>
<gene>
    <name evidence="3" type="ORF">BXYJ_LOCUS7984</name>
</gene>
<feature type="transmembrane region" description="Helical" evidence="2">
    <location>
        <begin position="263"/>
        <end position="288"/>
    </location>
</feature>